<reference evidence="8" key="3">
    <citation type="journal article" date="2020" name="Int. J. Syst. Evol. Microbiol.">
        <title>Reclassification of Francisella noatunensis subsp. orientalis Ottem et al. 2009 as Francisella orientalis sp. nov., Francisella noatunensis subsp. chilensis subsp. nov. and emended description of Francisella noatunensis.</title>
        <authorList>
            <person name="Ramirez-Paredes J.G."/>
            <person name="Larsson P."/>
            <person name="Thompson K.D."/>
            <person name="Penman D.J."/>
            <person name="Busse H.J."/>
            <person name="Ohrman C."/>
            <person name="Sjodin A."/>
            <person name="Soto E."/>
            <person name="Richards R.H."/>
            <person name="Adams A."/>
            <person name="Colquhoun D.J."/>
        </authorList>
    </citation>
    <scope>NUCLEOTIDE SEQUENCE</scope>
    <source>
        <strain evidence="8">LADL-07285A</strain>
    </source>
</reference>
<evidence type="ECO:0000313" key="7">
    <source>
        <dbReference type="EMBL" id="AKN88710.1"/>
    </source>
</evidence>
<dbReference type="GO" id="GO:0005886">
    <property type="term" value="C:plasma membrane"/>
    <property type="evidence" value="ECO:0007669"/>
    <property type="project" value="UniProtKB-SubCell"/>
</dbReference>
<comment type="subcellular location">
    <subcellularLocation>
        <location evidence="6">Cell membrane</location>
        <topology evidence="6">Multi-pass membrane protein</topology>
    </subcellularLocation>
    <subcellularLocation>
        <location evidence="1">Membrane</location>
        <topology evidence="1">Multi-pass membrane protein</topology>
    </subcellularLocation>
</comment>
<feature type="transmembrane region" description="Helical" evidence="6">
    <location>
        <begin position="82"/>
        <end position="103"/>
    </location>
</feature>
<keyword evidence="6" id="KW-1003">Cell membrane</keyword>
<feature type="transmembrane region" description="Helical" evidence="6">
    <location>
        <begin position="187"/>
        <end position="206"/>
    </location>
</feature>
<evidence type="ECO:0000313" key="9">
    <source>
        <dbReference type="Proteomes" id="UP000035930"/>
    </source>
</evidence>
<keyword evidence="3 6" id="KW-0812">Transmembrane</keyword>
<dbReference type="Proteomes" id="UP000035930">
    <property type="component" value="Chromosome"/>
</dbReference>
<gene>
    <name evidence="8" type="ORF">CHQ83_08420</name>
    <name evidence="7" type="ORF">FNO190_0981</name>
</gene>
<keyword evidence="4 6" id="KW-1133">Transmembrane helix</keyword>
<evidence type="ECO:0000256" key="3">
    <source>
        <dbReference type="ARBA" id="ARBA00022692"/>
    </source>
</evidence>
<organism evidence="8 10">
    <name type="scientific">Francisella orientalis</name>
    <dbReference type="NCBI Taxonomy" id="299583"/>
    <lineage>
        <taxon>Bacteria</taxon>
        <taxon>Pseudomonadati</taxon>
        <taxon>Pseudomonadota</taxon>
        <taxon>Gammaproteobacteria</taxon>
        <taxon>Thiotrichales</taxon>
        <taxon>Francisellaceae</taxon>
        <taxon>Francisella</taxon>
    </lineage>
</organism>
<dbReference type="InterPro" id="IPR002781">
    <property type="entry name" value="TM_pro_TauE-like"/>
</dbReference>
<evidence type="ECO:0000313" key="10">
    <source>
        <dbReference type="Proteomes" id="UP000774689"/>
    </source>
</evidence>
<dbReference type="PANTHER" id="PTHR43701">
    <property type="entry name" value="MEMBRANE TRANSPORTER PROTEIN MJ0441-RELATED"/>
    <property type="match status" value="1"/>
</dbReference>
<feature type="transmembrane region" description="Helical" evidence="6">
    <location>
        <begin position="109"/>
        <end position="126"/>
    </location>
</feature>
<dbReference type="EMBL" id="QPQM01000022">
    <property type="protein sequence ID" value="NIY57202.1"/>
    <property type="molecule type" value="Genomic_DNA"/>
</dbReference>
<evidence type="ECO:0000256" key="6">
    <source>
        <dbReference type="RuleBase" id="RU363041"/>
    </source>
</evidence>
<feature type="transmembrane region" description="Helical" evidence="6">
    <location>
        <begin position="7"/>
        <end position="38"/>
    </location>
</feature>
<evidence type="ECO:0000256" key="4">
    <source>
        <dbReference type="ARBA" id="ARBA00022989"/>
    </source>
</evidence>
<name>A0AAP7KJ16_9GAMM</name>
<feature type="transmembrane region" description="Helical" evidence="6">
    <location>
        <begin position="50"/>
        <end position="70"/>
    </location>
</feature>
<evidence type="ECO:0000256" key="2">
    <source>
        <dbReference type="ARBA" id="ARBA00009142"/>
    </source>
</evidence>
<feature type="transmembrane region" description="Helical" evidence="6">
    <location>
        <begin position="251"/>
        <end position="270"/>
    </location>
</feature>
<dbReference type="PANTHER" id="PTHR43701:SF2">
    <property type="entry name" value="MEMBRANE TRANSPORTER PROTEIN YJNA-RELATED"/>
    <property type="match status" value="1"/>
</dbReference>
<comment type="similarity">
    <text evidence="2 6">Belongs to the 4-toluene sulfonate uptake permease (TSUP) (TC 2.A.102) family.</text>
</comment>
<dbReference type="EMBL" id="CP011923">
    <property type="protein sequence ID" value="AKN88710.1"/>
    <property type="molecule type" value="Genomic_DNA"/>
</dbReference>
<feature type="transmembrane region" description="Helical" evidence="6">
    <location>
        <begin position="147"/>
        <end position="175"/>
    </location>
</feature>
<dbReference type="InterPro" id="IPR051598">
    <property type="entry name" value="TSUP/Inactive_protease-like"/>
</dbReference>
<keyword evidence="5 6" id="KW-0472">Membrane</keyword>
<dbReference type="RefSeq" id="WP_014715470.1">
    <property type="nucleotide sequence ID" value="NZ_CP011923.2"/>
</dbReference>
<reference evidence="7" key="2">
    <citation type="submission" date="2017-08" db="EMBL/GenBank/DDBJ databases">
        <title>Complete Genome Sequence of Francisella noatunensis subsp. orientalis strain FNO190.</title>
        <authorList>
            <person name="Pereira F.L."/>
            <person name="Goncalves L.A."/>
            <person name="Guilherme T.C."/>
            <person name="Soares S.C."/>
            <person name="Dorella F.A."/>
            <person name="Carvalho A.F."/>
            <person name="Leibowitz M.P."/>
            <person name="Leal C.A.G."/>
            <person name="Azevedo V.A.C."/>
            <person name="Figueiredo H.C.P."/>
        </authorList>
    </citation>
    <scope>NUCLEOTIDE SEQUENCE</scope>
    <source>
        <strain evidence="7">FNO190</strain>
    </source>
</reference>
<accession>A0AAP7KJ16</accession>
<keyword evidence="9" id="KW-1185">Reference proteome</keyword>
<reference evidence="9" key="1">
    <citation type="submission" date="2015-02" db="EMBL/GenBank/DDBJ databases">
        <title>Complete genome sequence of Francisella noatunensis subsp. orientalis FNO190 isolated from farm-raised Nile tilapia in Brazil.</title>
        <authorList>
            <person name="Figueiredo H.C.P."/>
            <person name="Leal C.A.G."/>
            <person name="Pereira F.L."/>
            <person name="Soares S.C."/>
            <person name="Goncalves L.A."/>
            <person name="Dorella F.A."/>
            <person name="Carvalho A.F."/>
            <person name="Azevedo V.A.C."/>
        </authorList>
    </citation>
    <scope>NUCLEOTIDE SEQUENCE [LARGE SCALE GENOMIC DNA]</scope>
    <source>
        <strain evidence="9">FNO190</strain>
    </source>
</reference>
<evidence type="ECO:0000313" key="8">
    <source>
        <dbReference type="EMBL" id="NIY57202.1"/>
    </source>
</evidence>
<dbReference type="Proteomes" id="UP000774689">
    <property type="component" value="Unassembled WGS sequence"/>
</dbReference>
<evidence type="ECO:0000256" key="1">
    <source>
        <dbReference type="ARBA" id="ARBA00004141"/>
    </source>
</evidence>
<feature type="transmembrane region" description="Helical" evidence="6">
    <location>
        <begin position="218"/>
        <end position="239"/>
    </location>
</feature>
<dbReference type="GeneID" id="45433119"/>
<evidence type="ECO:0000256" key="5">
    <source>
        <dbReference type="ARBA" id="ARBA00023136"/>
    </source>
</evidence>
<sequence>MLFLAVCFIITGMIVGILSGLFGLGGGSTIVPLMMVFISVYEPSFSANAMHIAVATSLFVMIFTSTITTYSHHRANNIIWRVAIPIKYGVIIGAILGAILASFLSSKVLKIFFIIFLIYAVIKWAVKSFSKKSKSNNISQRIEPKMALSIIYGGFTGAIAVLLGIGSSVMIVPFLKHKNFTMSQSSAIAAAVTPFIALLGAITYIVTGLSDSMLPKLCLGYVYIPATVGMILGSLIGVPIGTRLSVKITPIIQNIIYFIFLIIILIIMLVNS</sequence>
<proteinExistence type="inferred from homology"/>
<dbReference type="Pfam" id="PF01925">
    <property type="entry name" value="TauE"/>
    <property type="match status" value="1"/>
</dbReference>
<dbReference type="AlphaFoldDB" id="A0AAP7KJ16"/>
<protein>
    <recommendedName>
        <fullName evidence="6">Probable membrane transporter protein</fullName>
    </recommendedName>
</protein>